<reference evidence="1 2" key="1">
    <citation type="journal article" date="2018" name="Nat. Ecol. Evol.">
        <title>Shark genomes provide insights into elasmobranch evolution and the origin of vertebrates.</title>
        <authorList>
            <person name="Hara Y"/>
            <person name="Yamaguchi K"/>
            <person name="Onimaru K"/>
            <person name="Kadota M"/>
            <person name="Koyanagi M"/>
            <person name="Keeley SD"/>
            <person name="Tatsumi K"/>
            <person name="Tanaka K"/>
            <person name="Motone F"/>
            <person name="Kageyama Y"/>
            <person name="Nozu R"/>
            <person name="Adachi N"/>
            <person name="Nishimura O"/>
            <person name="Nakagawa R"/>
            <person name="Tanegashima C"/>
            <person name="Kiyatake I"/>
            <person name="Matsumoto R"/>
            <person name="Murakumo K"/>
            <person name="Nishida K"/>
            <person name="Terakita A"/>
            <person name="Kuratani S"/>
            <person name="Sato K"/>
            <person name="Hyodo S Kuraku.S."/>
        </authorList>
    </citation>
    <scope>NUCLEOTIDE SEQUENCE [LARGE SCALE GENOMIC DNA]</scope>
</reference>
<keyword evidence="2" id="KW-1185">Reference proteome</keyword>
<dbReference type="AlphaFoldDB" id="A0A401TDG5"/>
<accession>A0A401TDG5</accession>
<evidence type="ECO:0000313" key="1">
    <source>
        <dbReference type="EMBL" id="GCC40693.1"/>
    </source>
</evidence>
<organism evidence="1 2">
    <name type="scientific">Chiloscyllium punctatum</name>
    <name type="common">Brownbanded bambooshark</name>
    <name type="synonym">Hemiscyllium punctatum</name>
    <dbReference type="NCBI Taxonomy" id="137246"/>
    <lineage>
        <taxon>Eukaryota</taxon>
        <taxon>Metazoa</taxon>
        <taxon>Chordata</taxon>
        <taxon>Craniata</taxon>
        <taxon>Vertebrata</taxon>
        <taxon>Chondrichthyes</taxon>
        <taxon>Elasmobranchii</taxon>
        <taxon>Galeomorphii</taxon>
        <taxon>Galeoidea</taxon>
        <taxon>Orectolobiformes</taxon>
        <taxon>Hemiscylliidae</taxon>
        <taxon>Chiloscyllium</taxon>
    </lineage>
</organism>
<comment type="caution">
    <text evidence="1">The sequence shown here is derived from an EMBL/GenBank/DDBJ whole genome shotgun (WGS) entry which is preliminary data.</text>
</comment>
<gene>
    <name evidence="1" type="ORF">chiPu_0024470</name>
</gene>
<dbReference type="EMBL" id="BEZZ01040227">
    <property type="protein sequence ID" value="GCC40693.1"/>
    <property type="molecule type" value="Genomic_DNA"/>
</dbReference>
<protein>
    <submittedName>
        <fullName evidence="1">Uncharacterized protein</fullName>
    </submittedName>
</protein>
<evidence type="ECO:0000313" key="2">
    <source>
        <dbReference type="Proteomes" id="UP000287033"/>
    </source>
</evidence>
<name>A0A401TDG5_CHIPU</name>
<proteinExistence type="predicted"/>
<dbReference type="Proteomes" id="UP000287033">
    <property type="component" value="Unassembled WGS sequence"/>
</dbReference>
<sequence>MVDGRPCRTAAGDRCVCRACATVRHLCLSTSLSLSLTVGQPLLAGALHILCGESSPSCLGLRQGRNRADPSARVSCWHFQDSPPAVDGGGSPVP</sequence>